<gene>
    <name evidence="12" type="ORF">ASIM_LOCUS18842</name>
</gene>
<dbReference type="InterPro" id="IPR003599">
    <property type="entry name" value="Ig_sub"/>
</dbReference>
<dbReference type="Gene3D" id="2.60.40.10">
    <property type="entry name" value="Immunoglobulins"/>
    <property type="match status" value="1"/>
</dbReference>
<dbReference type="SUPFAM" id="SSF48726">
    <property type="entry name" value="Immunoglobulin"/>
    <property type="match status" value="1"/>
</dbReference>
<dbReference type="PANTHER" id="PTHR10083">
    <property type="entry name" value="KUNITZ-TYPE PROTEASE INHIBITOR-RELATED"/>
    <property type="match status" value="1"/>
</dbReference>
<evidence type="ECO:0000256" key="5">
    <source>
        <dbReference type="ARBA" id="ARBA00022900"/>
    </source>
</evidence>
<dbReference type="FunFam" id="4.10.410.10:FF:000020">
    <property type="entry name" value="Collagen, type VI, alpha 3"/>
    <property type="match status" value="1"/>
</dbReference>
<evidence type="ECO:0000256" key="3">
    <source>
        <dbReference type="ARBA" id="ARBA00022690"/>
    </source>
</evidence>
<evidence type="ECO:0000256" key="8">
    <source>
        <dbReference type="ARBA" id="ARBA00023180"/>
    </source>
</evidence>
<feature type="domain" description="BPTI/Kunitz inhibitor" evidence="9">
    <location>
        <begin position="1"/>
        <end position="49"/>
    </location>
</feature>
<accession>A0A0M3KEP4</accession>
<comment type="subcellular location">
    <subcellularLocation>
        <location evidence="1">Secreted</location>
        <location evidence="1">Extracellular space</location>
        <location evidence="1">Extracellular matrix</location>
    </subcellularLocation>
</comment>
<reference evidence="14" key="1">
    <citation type="submission" date="2017-02" db="UniProtKB">
        <authorList>
            <consortium name="WormBaseParasite"/>
        </authorList>
    </citation>
    <scope>IDENTIFICATION</scope>
</reference>
<keyword evidence="4" id="KW-0732">Signal</keyword>
<dbReference type="InterPro" id="IPR036880">
    <property type="entry name" value="Kunitz_BPTI_sf"/>
</dbReference>
<dbReference type="PANTHER" id="PTHR10083:SF373">
    <property type="entry name" value="SERINE PEPTIDASE INHIBITOR, KUNITZ TYPE, 2"/>
    <property type="match status" value="1"/>
</dbReference>
<dbReference type="InterPro" id="IPR002223">
    <property type="entry name" value="Kunitz_BPTI"/>
</dbReference>
<dbReference type="FunFam" id="4.10.410.10:FF:000017">
    <property type="entry name" value="papilin isoform X2"/>
    <property type="match status" value="1"/>
</dbReference>
<dbReference type="InterPro" id="IPR050098">
    <property type="entry name" value="TFPI/VKTCI-like"/>
</dbReference>
<dbReference type="AlphaFoldDB" id="A0A0M3KEP4"/>
<evidence type="ECO:0000259" key="11">
    <source>
        <dbReference type="PROSITE" id="PS50900"/>
    </source>
</evidence>
<keyword evidence="5" id="KW-0722">Serine protease inhibitor</keyword>
<proteinExistence type="predicted"/>
<feature type="domain" description="BPTI/Kunitz inhibitor" evidence="9">
    <location>
        <begin position="130"/>
        <end position="180"/>
    </location>
</feature>
<dbReference type="CDD" id="cd00109">
    <property type="entry name" value="Kunitz-type"/>
    <property type="match status" value="3"/>
</dbReference>
<keyword evidence="8" id="KW-0325">Glycoprotein</keyword>
<evidence type="ECO:0000313" key="13">
    <source>
        <dbReference type="Proteomes" id="UP000267096"/>
    </source>
</evidence>
<keyword evidence="2" id="KW-0964">Secreted</keyword>
<dbReference type="GO" id="GO:0004867">
    <property type="term" value="F:serine-type endopeptidase inhibitor activity"/>
    <property type="evidence" value="ECO:0007669"/>
    <property type="project" value="UniProtKB-KW"/>
</dbReference>
<dbReference type="InterPro" id="IPR013783">
    <property type="entry name" value="Ig-like_fold"/>
</dbReference>
<dbReference type="InterPro" id="IPR007110">
    <property type="entry name" value="Ig-like_dom"/>
</dbReference>
<dbReference type="Proteomes" id="UP000267096">
    <property type="component" value="Unassembled WGS sequence"/>
</dbReference>
<evidence type="ECO:0000256" key="4">
    <source>
        <dbReference type="ARBA" id="ARBA00022729"/>
    </source>
</evidence>
<dbReference type="SMART" id="SM00131">
    <property type="entry name" value="KU"/>
    <property type="match status" value="3"/>
</dbReference>
<dbReference type="EMBL" id="UYRR01036178">
    <property type="protein sequence ID" value="VDK66417.1"/>
    <property type="molecule type" value="Genomic_DNA"/>
</dbReference>
<sequence length="327" mass="37169">MDVEKGTCHLHLTKWYYNKDTGECHVFMYSGCKGNGNRFSSKAECEHLCHKETAVSQEDEENVCRIERDSGPCTDPVTQWYFDPDEHVCKQFTYGGCRGNGNRFDSREQCEKRCSPQSQDLVAIDSERVCMLPFEAGRCRESYRKWYFDKAVGYCRMFVYSGCDGNENRFDTEAECRQACSSLASRYAIENRASLKLVGSHVPIAGSKLKLICLAHNQHPIRWFKNGRDLEYEIANDHRIKKSEMDTHLTISDLLESDSGDYSCSAGWTGILSDPIKVVVKALQISEQCVDRGNQATCQLIIKAGLCINARYGKYCCRTCTESGFRV</sequence>
<keyword evidence="3" id="KW-0646">Protease inhibitor</keyword>
<dbReference type="WBParaSite" id="ASIM_0001945201-mRNA-1">
    <property type="protein sequence ID" value="ASIM_0001945201-mRNA-1"/>
    <property type="gene ID" value="ASIM_0001945201"/>
</dbReference>
<dbReference type="OrthoDB" id="4473401at2759"/>
<keyword evidence="6" id="KW-0654">Proteoglycan</keyword>
<dbReference type="InterPro" id="IPR010909">
    <property type="entry name" value="PLAC"/>
</dbReference>
<evidence type="ECO:0000256" key="6">
    <source>
        <dbReference type="ARBA" id="ARBA00022974"/>
    </source>
</evidence>
<dbReference type="PRINTS" id="PR00759">
    <property type="entry name" value="BASICPTASE"/>
</dbReference>
<evidence type="ECO:0000256" key="7">
    <source>
        <dbReference type="ARBA" id="ARBA00023157"/>
    </source>
</evidence>
<organism evidence="14">
    <name type="scientific">Anisakis simplex</name>
    <name type="common">Herring worm</name>
    <dbReference type="NCBI Taxonomy" id="6269"/>
    <lineage>
        <taxon>Eukaryota</taxon>
        <taxon>Metazoa</taxon>
        <taxon>Ecdysozoa</taxon>
        <taxon>Nematoda</taxon>
        <taxon>Chromadorea</taxon>
        <taxon>Rhabditida</taxon>
        <taxon>Spirurina</taxon>
        <taxon>Ascaridomorpha</taxon>
        <taxon>Ascaridoidea</taxon>
        <taxon>Anisakidae</taxon>
        <taxon>Anisakis</taxon>
        <taxon>Anisakis simplex complex</taxon>
    </lineage>
</organism>
<reference evidence="12 13" key="2">
    <citation type="submission" date="2018-11" db="EMBL/GenBank/DDBJ databases">
        <authorList>
            <consortium name="Pathogen Informatics"/>
        </authorList>
    </citation>
    <scope>NUCLEOTIDE SEQUENCE [LARGE SCALE GENOMIC DNA]</scope>
</reference>
<feature type="domain" description="PLAC" evidence="11">
    <location>
        <begin position="285"/>
        <end position="324"/>
    </location>
</feature>
<dbReference type="Pfam" id="PF08686">
    <property type="entry name" value="PLAC"/>
    <property type="match status" value="1"/>
</dbReference>
<dbReference type="SMART" id="SM00409">
    <property type="entry name" value="IG"/>
    <property type="match status" value="1"/>
</dbReference>
<protein>
    <submittedName>
        <fullName evidence="14">Papilin</fullName>
    </submittedName>
</protein>
<dbReference type="SUPFAM" id="SSF57362">
    <property type="entry name" value="BPTI-like"/>
    <property type="match status" value="3"/>
</dbReference>
<dbReference type="GO" id="GO:0005615">
    <property type="term" value="C:extracellular space"/>
    <property type="evidence" value="ECO:0007669"/>
    <property type="project" value="TreeGrafter"/>
</dbReference>
<dbReference type="PROSITE" id="PS50279">
    <property type="entry name" value="BPTI_KUNITZ_2"/>
    <property type="match status" value="3"/>
</dbReference>
<keyword evidence="7" id="KW-1015">Disulfide bond</keyword>
<feature type="domain" description="Ig-like" evidence="10">
    <location>
        <begin position="206"/>
        <end position="266"/>
    </location>
</feature>
<dbReference type="PROSITE" id="PS50835">
    <property type="entry name" value="IG_LIKE"/>
    <property type="match status" value="1"/>
</dbReference>
<evidence type="ECO:0000313" key="12">
    <source>
        <dbReference type="EMBL" id="VDK66417.1"/>
    </source>
</evidence>
<evidence type="ECO:0000259" key="10">
    <source>
        <dbReference type="PROSITE" id="PS50835"/>
    </source>
</evidence>
<dbReference type="Pfam" id="PF00014">
    <property type="entry name" value="Kunitz_BPTI"/>
    <property type="match status" value="3"/>
</dbReference>
<evidence type="ECO:0000313" key="14">
    <source>
        <dbReference type="WBParaSite" id="ASIM_0001945201-mRNA-1"/>
    </source>
</evidence>
<feature type="domain" description="BPTI/Kunitz inhibitor" evidence="9">
    <location>
        <begin position="64"/>
        <end position="114"/>
    </location>
</feature>
<dbReference type="Gene3D" id="4.10.410.10">
    <property type="entry name" value="Pancreatic trypsin inhibitor Kunitz domain"/>
    <property type="match status" value="3"/>
</dbReference>
<dbReference type="InterPro" id="IPR036179">
    <property type="entry name" value="Ig-like_dom_sf"/>
</dbReference>
<evidence type="ECO:0000256" key="1">
    <source>
        <dbReference type="ARBA" id="ARBA00004498"/>
    </source>
</evidence>
<evidence type="ECO:0000259" key="9">
    <source>
        <dbReference type="PROSITE" id="PS50279"/>
    </source>
</evidence>
<name>A0A0M3KEP4_ANISI</name>
<dbReference type="InterPro" id="IPR020901">
    <property type="entry name" value="Prtase_inh_Kunz-CS"/>
</dbReference>
<dbReference type="PROSITE" id="PS00280">
    <property type="entry name" value="BPTI_KUNITZ_1"/>
    <property type="match status" value="2"/>
</dbReference>
<dbReference type="PROSITE" id="PS50900">
    <property type="entry name" value="PLAC"/>
    <property type="match status" value="1"/>
</dbReference>
<keyword evidence="2" id="KW-0272">Extracellular matrix</keyword>
<keyword evidence="13" id="KW-1185">Reference proteome</keyword>
<dbReference type="Pfam" id="PF13927">
    <property type="entry name" value="Ig_3"/>
    <property type="match status" value="1"/>
</dbReference>
<evidence type="ECO:0000256" key="2">
    <source>
        <dbReference type="ARBA" id="ARBA00022530"/>
    </source>
</evidence>